<organism evidence="1 2">
    <name type="scientific">Phytophthora sojae (strain P6497)</name>
    <name type="common">Soybean stem and root rot agent</name>
    <name type="synonym">Phytophthora megasperma f. sp. glycines</name>
    <dbReference type="NCBI Taxonomy" id="1094619"/>
    <lineage>
        <taxon>Eukaryota</taxon>
        <taxon>Sar</taxon>
        <taxon>Stramenopiles</taxon>
        <taxon>Oomycota</taxon>
        <taxon>Peronosporomycetes</taxon>
        <taxon>Peronosporales</taxon>
        <taxon>Peronosporaceae</taxon>
        <taxon>Phytophthora</taxon>
    </lineage>
</organism>
<dbReference type="KEGG" id="psoj:PHYSODRAFT_409611"/>
<evidence type="ECO:0000313" key="1">
    <source>
        <dbReference type="EMBL" id="EGZ21886.1"/>
    </source>
</evidence>
<protein>
    <submittedName>
        <fullName evidence="1">Uncharacterized protein</fullName>
    </submittedName>
</protein>
<gene>
    <name evidence="1" type="ORF">PHYSODRAFT_409611</name>
</gene>
<accession>G4Z8G6</accession>
<dbReference type="RefSeq" id="XP_009524603.1">
    <property type="nucleotide sequence ID" value="XM_009526308.1"/>
</dbReference>
<evidence type="ECO:0000313" key="2">
    <source>
        <dbReference type="Proteomes" id="UP000002640"/>
    </source>
</evidence>
<reference evidence="1 2" key="1">
    <citation type="journal article" date="2006" name="Science">
        <title>Phytophthora genome sequences uncover evolutionary origins and mechanisms of pathogenesis.</title>
        <authorList>
            <person name="Tyler B.M."/>
            <person name="Tripathy S."/>
            <person name="Zhang X."/>
            <person name="Dehal P."/>
            <person name="Jiang R.H."/>
            <person name="Aerts A."/>
            <person name="Arredondo F.D."/>
            <person name="Baxter L."/>
            <person name="Bensasson D."/>
            <person name="Beynon J.L."/>
            <person name="Chapman J."/>
            <person name="Damasceno C.M."/>
            <person name="Dorrance A.E."/>
            <person name="Dou D."/>
            <person name="Dickerman A.W."/>
            <person name="Dubchak I.L."/>
            <person name="Garbelotto M."/>
            <person name="Gijzen M."/>
            <person name="Gordon S.G."/>
            <person name="Govers F."/>
            <person name="Grunwald N.J."/>
            <person name="Huang W."/>
            <person name="Ivors K.L."/>
            <person name="Jones R.W."/>
            <person name="Kamoun S."/>
            <person name="Krampis K."/>
            <person name="Lamour K.H."/>
            <person name="Lee M.K."/>
            <person name="McDonald W.H."/>
            <person name="Medina M."/>
            <person name="Meijer H.J."/>
            <person name="Nordberg E.K."/>
            <person name="Maclean D.J."/>
            <person name="Ospina-Giraldo M.D."/>
            <person name="Morris P.F."/>
            <person name="Phuntumart V."/>
            <person name="Putnam N.H."/>
            <person name="Rash S."/>
            <person name="Rose J.K."/>
            <person name="Sakihama Y."/>
            <person name="Salamov A.A."/>
            <person name="Savidor A."/>
            <person name="Scheuring C.F."/>
            <person name="Smith B.M."/>
            <person name="Sobral B.W."/>
            <person name="Terry A."/>
            <person name="Torto-Alalibo T.A."/>
            <person name="Win J."/>
            <person name="Xu Z."/>
            <person name="Zhang H."/>
            <person name="Grigoriev I.V."/>
            <person name="Rokhsar D.S."/>
            <person name="Boore J.L."/>
        </authorList>
    </citation>
    <scope>NUCLEOTIDE SEQUENCE [LARGE SCALE GENOMIC DNA]</scope>
    <source>
        <strain evidence="1 2">P6497</strain>
    </source>
</reference>
<feature type="non-terminal residue" evidence="1">
    <location>
        <position position="151"/>
    </location>
</feature>
<keyword evidence="2" id="KW-1185">Reference proteome</keyword>
<name>G4Z8G6_PHYSP</name>
<dbReference type="GeneID" id="20651620"/>
<sequence>FCCARVGHTDPSRPCRICDDAEHNMVERRMRCGSRTCKLYERCKFVWKLWLCEDSKRYQVYHNSIDHVRPAAVDYESPHKAVITAQMKKFILQQDECAVPPQLILSSMRRSTDIVQPTRGYPSLSQVSNCAKYLRRLQGTKHSKFAVRHLI</sequence>
<dbReference type="AlphaFoldDB" id="G4Z8G6"/>
<dbReference type="EMBL" id="JH159153">
    <property type="protein sequence ID" value="EGZ21886.1"/>
    <property type="molecule type" value="Genomic_DNA"/>
</dbReference>
<dbReference type="InParanoid" id="G4Z8G6"/>
<dbReference type="Proteomes" id="UP000002640">
    <property type="component" value="Unassembled WGS sequence"/>
</dbReference>
<feature type="non-terminal residue" evidence="1">
    <location>
        <position position="1"/>
    </location>
</feature>
<proteinExistence type="predicted"/>